<keyword evidence="2" id="KW-0732">Signal</keyword>
<dbReference type="PROSITE" id="PS50234">
    <property type="entry name" value="VWFA"/>
    <property type="match status" value="1"/>
</dbReference>
<feature type="region of interest" description="Disordered" evidence="1">
    <location>
        <begin position="443"/>
        <end position="476"/>
    </location>
</feature>
<organism evidence="4 5">
    <name type="scientific">Sorangium cellulosum</name>
    <name type="common">Polyangium cellulosum</name>
    <dbReference type="NCBI Taxonomy" id="56"/>
    <lineage>
        <taxon>Bacteria</taxon>
        <taxon>Pseudomonadati</taxon>
        <taxon>Myxococcota</taxon>
        <taxon>Polyangia</taxon>
        <taxon>Polyangiales</taxon>
        <taxon>Polyangiaceae</taxon>
        <taxon>Sorangium</taxon>
    </lineage>
</organism>
<feature type="compositionally biased region" description="Basic and acidic residues" evidence="1">
    <location>
        <begin position="443"/>
        <end position="453"/>
    </location>
</feature>
<dbReference type="Pfam" id="PF00092">
    <property type="entry name" value="VWA"/>
    <property type="match status" value="1"/>
</dbReference>
<dbReference type="InterPro" id="IPR002035">
    <property type="entry name" value="VWF_A"/>
</dbReference>
<feature type="compositionally biased region" description="Low complexity" evidence="1">
    <location>
        <begin position="454"/>
        <end position="476"/>
    </location>
</feature>
<dbReference type="PANTHER" id="PTHR10579">
    <property type="entry name" value="CALCIUM-ACTIVATED CHLORIDE CHANNEL REGULATOR"/>
    <property type="match status" value="1"/>
</dbReference>
<protein>
    <recommendedName>
        <fullName evidence="3">VWFA domain-containing protein</fullName>
    </recommendedName>
</protein>
<evidence type="ECO:0000256" key="1">
    <source>
        <dbReference type="SAM" id="MobiDB-lite"/>
    </source>
</evidence>
<dbReference type="Gene3D" id="3.40.50.410">
    <property type="entry name" value="von Willebrand factor, type A domain"/>
    <property type="match status" value="1"/>
</dbReference>
<dbReference type="InterPro" id="IPR051266">
    <property type="entry name" value="CLCR"/>
</dbReference>
<dbReference type="PANTHER" id="PTHR10579:SF43">
    <property type="entry name" value="ZINC FINGER (C3HC4-TYPE RING FINGER) FAMILY PROTEIN"/>
    <property type="match status" value="1"/>
</dbReference>
<accession>A0A2L0F9P2</accession>
<dbReference type="AlphaFoldDB" id="A0A2L0F9P2"/>
<dbReference type="OrthoDB" id="9781333at2"/>
<evidence type="ECO:0000313" key="5">
    <source>
        <dbReference type="Proteomes" id="UP000238348"/>
    </source>
</evidence>
<dbReference type="Proteomes" id="UP000238348">
    <property type="component" value="Chromosome"/>
</dbReference>
<evidence type="ECO:0000313" key="4">
    <source>
        <dbReference type="EMBL" id="AUX48290.1"/>
    </source>
</evidence>
<dbReference type="SMART" id="SM00327">
    <property type="entry name" value="VWA"/>
    <property type="match status" value="1"/>
</dbReference>
<evidence type="ECO:0000259" key="3">
    <source>
        <dbReference type="PROSITE" id="PS50234"/>
    </source>
</evidence>
<evidence type="ECO:0000256" key="2">
    <source>
        <dbReference type="SAM" id="SignalP"/>
    </source>
</evidence>
<gene>
    <name evidence="4" type="ORF">SOCE26_098220</name>
</gene>
<feature type="domain" description="VWFA" evidence="3">
    <location>
        <begin position="112"/>
        <end position="286"/>
    </location>
</feature>
<name>A0A2L0F9P2_SORCE</name>
<dbReference type="InterPro" id="IPR036465">
    <property type="entry name" value="vWFA_dom_sf"/>
</dbReference>
<proteinExistence type="predicted"/>
<feature type="signal peptide" evidence="2">
    <location>
        <begin position="1"/>
        <end position="20"/>
    </location>
</feature>
<dbReference type="RefSeq" id="WP_104986170.1">
    <property type="nucleotide sequence ID" value="NZ_CP012673.1"/>
</dbReference>
<feature type="chain" id="PRO_5014972883" description="VWFA domain-containing protein" evidence="2">
    <location>
        <begin position="21"/>
        <end position="494"/>
    </location>
</feature>
<reference evidence="4 5" key="1">
    <citation type="submission" date="2015-09" db="EMBL/GenBank/DDBJ databases">
        <title>Sorangium comparison.</title>
        <authorList>
            <person name="Zaburannyi N."/>
            <person name="Bunk B."/>
            <person name="Overmann J."/>
            <person name="Mueller R."/>
        </authorList>
    </citation>
    <scope>NUCLEOTIDE SEQUENCE [LARGE SCALE GENOMIC DNA]</scope>
    <source>
        <strain evidence="4 5">So ce26</strain>
    </source>
</reference>
<sequence length="494" mass="50399">MRTMLAAWLMGSAVTGCAVGAAAPPGASVAAAAGAPAEARQGGEVAAAAPEAAAAAPEAAVPRPEAADEARRGVWIGAAGASDFMLPGTRETQLGVWIDVPAARRAARAPAAVALLVDTSGSMQGPKIEHARAAAQAFVDRLADGDIVSLASFSDAAEERVAPTALGPAARAAVARAIAALGTDGSTNLFDGLRLAERHAVTAPATHAVRRVVLISDGQANVGPSSPDVLGALAQRGVDRGVQVTALGVGADYDERTLNALAVASSGRLYHLTEAREMPSVLERELALLQATAATEALVEIIPAPGVELLGVAGERTERSGGALRVPLGTMFGGQHRELLVRVRVTAPASGSHPLASVRLHFNDPANGNVARVQEVVARYDVTSDPALVAARENEQTQTIAAMVETGMIALDAAQQVNAGDLGAAEAKLAAAEDRLRKQAERAQSAKEKDRAARAASAMASARQTARATAAAPPAARRMEALKMNDVAMEQLGR</sequence>
<dbReference type="SUPFAM" id="SSF53300">
    <property type="entry name" value="vWA-like"/>
    <property type="match status" value="1"/>
</dbReference>
<dbReference type="EMBL" id="CP012673">
    <property type="protein sequence ID" value="AUX48290.1"/>
    <property type="molecule type" value="Genomic_DNA"/>
</dbReference>
<dbReference type="PROSITE" id="PS51257">
    <property type="entry name" value="PROKAR_LIPOPROTEIN"/>
    <property type="match status" value="1"/>
</dbReference>